<dbReference type="SMART" id="SM00595">
    <property type="entry name" value="MADF"/>
    <property type="match status" value="1"/>
</dbReference>
<dbReference type="Pfam" id="PF10545">
    <property type="entry name" value="MADF_DNA_bdg"/>
    <property type="match status" value="1"/>
</dbReference>
<dbReference type="AlphaFoldDB" id="A0AAQ4F371"/>
<reference evidence="2 3" key="1">
    <citation type="journal article" date="2023" name="Arcadia Sci">
        <title>De novo assembly of a long-read Amblyomma americanum tick genome.</title>
        <authorList>
            <person name="Chou S."/>
            <person name="Poskanzer K.E."/>
            <person name="Rollins M."/>
            <person name="Thuy-Boun P.S."/>
        </authorList>
    </citation>
    <scope>NUCLEOTIDE SEQUENCE [LARGE SCALE GENOMIC DNA]</scope>
    <source>
        <strain evidence="2">F_SG_1</strain>
        <tissue evidence="2">Salivary glands</tissue>
    </source>
</reference>
<evidence type="ECO:0000313" key="2">
    <source>
        <dbReference type="EMBL" id="KAK8781158.1"/>
    </source>
</evidence>
<dbReference type="InterPro" id="IPR006578">
    <property type="entry name" value="MADF-dom"/>
</dbReference>
<protein>
    <recommendedName>
        <fullName evidence="1">MADF domain-containing protein</fullName>
    </recommendedName>
</protein>
<dbReference type="Proteomes" id="UP001321473">
    <property type="component" value="Unassembled WGS sequence"/>
</dbReference>
<evidence type="ECO:0000259" key="1">
    <source>
        <dbReference type="PROSITE" id="PS51029"/>
    </source>
</evidence>
<proteinExistence type="predicted"/>
<dbReference type="PROSITE" id="PS51029">
    <property type="entry name" value="MADF"/>
    <property type="match status" value="1"/>
</dbReference>
<organism evidence="2 3">
    <name type="scientific">Amblyomma americanum</name>
    <name type="common">Lone star tick</name>
    <dbReference type="NCBI Taxonomy" id="6943"/>
    <lineage>
        <taxon>Eukaryota</taxon>
        <taxon>Metazoa</taxon>
        <taxon>Ecdysozoa</taxon>
        <taxon>Arthropoda</taxon>
        <taxon>Chelicerata</taxon>
        <taxon>Arachnida</taxon>
        <taxon>Acari</taxon>
        <taxon>Parasitiformes</taxon>
        <taxon>Ixodida</taxon>
        <taxon>Ixodoidea</taxon>
        <taxon>Ixodidae</taxon>
        <taxon>Amblyomminae</taxon>
        <taxon>Amblyomma</taxon>
    </lineage>
</organism>
<gene>
    <name evidence="2" type="ORF">V5799_017501</name>
</gene>
<comment type="caution">
    <text evidence="2">The sequence shown here is derived from an EMBL/GenBank/DDBJ whole genome shotgun (WGS) entry which is preliminary data.</text>
</comment>
<accession>A0AAQ4F371</accession>
<sequence length="107" mass="12663">MVALPEPRFNALVFIALVKPYRFLYDNKERDYKDIEMKKRHWAMIGKQMGITGKVAAKKFANLKDRWRRLKNLVEASKKPGAEDLPNITWRYYDVLDDMLSKDRQGT</sequence>
<feature type="domain" description="MADF" evidence="1">
    <location>
        <begin position="13"/>
        <end position="104"/>
    </location>
</feature>
<dbReference type="InterPro" id="IPR039353">
    <property type="entry name" value="TF_Adf1"/>
</dbReference>
<dbReference type="PANTHER" id="PTHR12243">
    <property type="entry name" value="MADF DOMAIN TRANSCRIPTION FACTOR"/>
    <property type="match status" value="1"/>
</dbReference>
<dbReference type="PANTHER" id="PTHR12243:SF69">
    <property type="entry name" value="SI:CH73-59F11.3"/>
    <property type="match status" value="1"/>
</dbReference>
<evidence type="ECO:0000313" key="3">
    <source>
        <dbReference type="Proteomes" id="UP001321473"/>
    </source>
</evidence>
<dbReference type="GO" id="GO:0005667">
    <property type="term" value="C:transcription regulator complex"/>
    <property type="evidence" value="ECO:0007669"/>
    <property type="project" value="TreeGrafter"/>
</dbReference>
<dbReference type="GO" id="GO:0006357">
    <property type="term" value="P:regulation of transcription by RNA polymerase II"/>
    <property type="evidence" value="ECO:0007669"/>
    <property type="project" value="TreeGrafter"/>
</dbReference>
<keyword evidence="3" id="KW-1185">Reference proteome</keyword>
<dbReference type="EMBL" id="JARKHS020007958">
    <property type="protein sequence ID" value="KAK8781158.1"/>
    <property type="molecule type" value="Genomic_DNA"/>
</dbReference>
<name>A0AAQ4F371_AMBAM</name>
<dbReference type="GO" id="GO:0005634">
    <property type="term" value="C:nucleus"/>
    <property type="evidence" value="ECO:0007669"/>
    <property type="project" value="TreeGrafter"/>
</dbReference>